<dbReference type="GO" id="GO:0005737">
    <property type="term" value="C:cytoplasm"/>
    <property type="evidence" value="ECO:0007669"/>
    <property type="project" value="UniProtKB-SubCell"/>
</dbReference>
<gene>
    <name evidence="13" type="ORF">BXYJ_LOCUS726</name>
</gene>
<dbReference type="PANTHER" id="PTHR32315">
    <property type="entry name" value="ADENINE PHOSPHORIBOSYLTRANSFERASE"/>
    <property type="match status" value="1"/>
</dbReference>
<comment type="similarity">
    <text evidence="5">Belongs to the purine/pyrimidine phosphoribosyltransferase family.</text>
</comment>
<dbReference type="WBParaSite" id="BXY_0474300.1">
    <property type="protein sequence ID" value="BXY_0474300.1"/>
    <property type="gene ID" value="BXY_0474300"/>
</dbReference>
<dbReference type="NCBIfam" id="TIGR01090">
    <property type="entry name" value="apt"/>
    <property type="match status" value="1"/>
</dbReference>
<dbReference type="AlphaFoldDB" id="A0A1I7RVI2"/>
<dbReference type="GO" id="GO:0006166">
    <property type="term" value="P:purine ribonucleoside salvage"/>
    <property type="evidence" value="ECO:0007669"/>
    <property type="project" value="UniProtKB-KW"/>
</dbReference>
<evidence type="ECO:0000256" key="1">
    <source>
        <dbReference type="ARBA" id="ARBA00000868"/>
    </source>
</evidence>
<keyword evidence="10" id="KW-0808">Transferase</keyword>
<sequence>MVDFSSIKAKILEVTQDYPDFPKKGIIFHDVLPIFNHPKIVQELCEKIAENYRGKVDAVAGLEARGFLFGPQVAILLGVPFVPIRKKGKLPGELLRATYKKEYGEDVIEIQKNALPPHSKVLLIDDLLATGGTLKAAFDLLKSAQCDACEAFVLIELTGLKGREVLQGARVHSLVTYEF</sequence>
<dbReference type="Pfam" id="PF00156">
    <property type="entry name" value="Pribosyltran"/>
    <property type="match status" value="1"/>
</dbReference>
<dbReference type="Proteomes" id="UP000659654">
    <property type="component" value="Unassembled WGS sequence"/>
</dbReference>
<comment type="subcellular location">
    <subcellularLocation>
        <location evidence="3">Cytoplasm</location>
    </subcellularLocation>
</comment>
<dbReference type="NCBIfam" id="NF002636">
    <property type="entry name" value="PRK02304.1-5"/>
    <property type="match status" value="1"/>
</dbReference>
<dbReference type="HAMAP" id="MF_00004">
    <property type="entry name" value="Aden_phosphoribosyltr"/>
    <property type="match status" value="1"/>
</dbReference>
<dbReference type="GO" id="GO:0003999">
    <property type="term" value="F:adenine phosphoribosyltransferase activity"/>
    <property type="evidence" value="ECO:0007669"/>
    <property type="project" value="UniProtKB-EC"/>
</dbReference>
<dbReference type="InterPro" id="IPR005764">
    <property type="entry name" value="Ade_phspho_trans"/>
</dbReference>
<dbReference type="Gene3D" id="3.40.50.2020">
    <property type="match status" value="1"/>
</dbReference>
<dbReference type="SMR" id="A0A1I7RVI2"/>
<keyword evidence="15" id="KW-1185">Reference proteome</keyword>
<evidence type="ECO:0000256" key="5">
    <source>
        <dbReference type="ARBA" id="ARBA00008391"/>
    </source>
</evidence>
<accession>A0A1I7RVI2</accession>
<evidence type="ECO:0000256" key="11">
    <source>
        <dbReference type="ARBA" id="ARBA00022726"/>
    </source>
</evidence>
<evidence type="ECO:0000256" key="4">
    <source>
        <dbReference type="ARBA" id="ARBA00004659"/>
    </source>
</evidence>
<dbReference type="FunFam" id="3.40.50.2020:FF:000021">
    <property type="entry name" value="Adenine phosphoribosyltransferase"/>
    <property type="match status" value="1"/>
</dbReference>
<keyword evidence="11" id="KW-0660">Purine salvage</keyword>
<proteinExistence type="inferred from homology"/>
<evidence type="ECO:0000256" key="2">
    <source>
        <dbReference type="ARBA" id="ARBA00003968"/>
    </source>
</evidence>
<dbReference type="InterPro" id="IPR050054">
    <property type="entry name" value="UPRTase/APRTase"/>
</dbReference>
<dbReference type="GO" id="GO:0016208">
    <property type="term" value="F:AMP binding"/>
    <property type="evidence" value="ECO:0007669"/>
    <property type="project" value="TreeGrafter"/>
</dbReference>
<dbReference type="InterPro" id="IPR029057">
    <property type="entry name" value="PRTase-like"/>
</dbReference>
<keyword evidence="8" id="KW-0963">Cytoplasm</keyword>
<dbReference type="SUPFAM" id="SSF53271">
    <property type="entry name" value="PRTase-like"/>
    <property type="match status" value="1"/>
</dbReference>
<evidence type="ECO:0000256" key="6">
    <source>
        <dbReference type="ARBA" id="ARBA00011893"/>
    </source>
</evidence>
<dbReference type="GO" id="GO:0044209">
    <property type="term" value="P:AMP salvage"/>
    <property type="evidence" value="ECO:0007669"/>
    <property type="project" value="UniProtKB-UniPathway"/>
</dbReference>
<evidence type="ECO:0000313" key="13">
    <source>
        <dbReference type="EMBL" id="CAD5208490.1"/>
    </source>
</evidence>
<dbReference type="GO" id="GO:0006168">
    <property type="term" value="P:adenine salvage"/>
    <property type="evidence" value="ECO:0007669"/>
    <property type="project" value="InterPro"/>
</dbReference>
<evidence type="ECO:0000256" key="10">
    <source>
        <dbReference type="ARBA" id="ARBA00022679"/>
    </source>
</evidence>
<dbReference type="eggNOG" id="KOG1712">
    <property type="taxonomic scope" value="Eukaryota"/>
</dbReference>
<comment type="pathway">
    <text evidence="4">Purine metabolism; AMP biosynthesis via salvage pathway; AMP from adenine: step 1/1.</text>
</comment>
<evidence type="ECO:0000256" key="8">
    <source>
        <dbReference type="ARBA" id="ARBA00022490"/>
    </source>
</evidence>
<organism evidence="14 16">
    <name type="scientific">Bursaphelenchus xylophilus</name>
    <name type="common">Pinewood nematode worm</name>
    <name type="synonym">Aphelenchoides xylophilus</name>
    <dbReference type="NCBI Taxonomy" id="6326"/>
    <lineage>
        <taxon>Eukaryota</taxon>
        <taxon>Metazoa</taxon>
        <taxon>Ecdysozoa</taxon>
        <taxon>Nematoda</taxon>
        <taxon>Chromadorea</taxon>
        <taxon>Rhabditida</taxon>
        <taxon>Tylenchina</taxon>
        <taxon>Tylenchomorpha</taxon>
        <taxon>Aphelenchoidea</taxon>
        <taxon>Aphelenchoididae</taxon>
        <taxon>Bursaphelenchus</taxon>
    </lineage>
</organism>
<evidence type="ECO:0000256" key="7">
    <source>
        <dbReference type="ARBA" id="ARBA00017366"/>
    </source>
</evidence>
<evidence type="ECO:0000313" key="14">
    <source>
        <dbReference type="Proteomes" id="UP000095284"/>
    </source>
</evidence>
<dbReference type="GO" id="GO:0002055">
    <property type="term" value="F:adenine binding"/>
    <property type="evidence" value="ECO:0007669"/>
    <property type="project" value="TreeGrafter"/>
</dbReference>
<comment type="catalytic activity">
    <reaction evidence="1">
        <text>AMP + diphosphate = 5-phospho-alpha-D-ribose 1-diphosphate + adenine</text>
        <dbReference type="Rhea" id="RHEA:16609"/>
        <dbReference type="ChEBI" id="CHEBI:16708"/>
        <dbReference type="ChEBI" id="CHEBI:33019"/>
        <dbReference type="ChEBI" id="CHEBI:58017"/>
        <dbReference type="ChEBI" id="CHEBI:456215"/>
        <dbReference type="EC" id="2.4.2.7"/>
    </reaction>
</comment>
<dbReference type="Proteomes" id="UP000095284">
    <property type="component" value="Unplaced"/>
</dbReference>
<dbReference type="CDD" id="cd06223">
    <property type="entry name" value="PRTases_typeI"/>
    <property type="match status" value="1"/>
</dbReference>
<dbReference type="UniPathway" id="UPA00588">
    <property type="reaction ID" value="UER00646"/>
</dbReference>
<dbReference type="PANTHER" id="PTHR32315:SF3">
    <property type="entry name" value="ADENINE PHOSPHORIBOSYLTRANSFERASE"/>
    <property type="match status" value="1"/>
</dbReference>
<evidence type="ECO:0000313" key="16">
    <source>
        <dbReference type="WBParaSite" id="BXY_0474300.1"/>
    </source>
</evidence>
<evidence type="ECO:0000259" key="12">
    <source>
        <dbReference type="Pfam" id="PF00156"/>
    </source>
</evidence>
<dbReference type="Proteomes" id="UP000582659">
    <property type="component" value="Unassembled WGS sequence"/>
</dbReference>
<evidence type="ECO:0000256" key="9">
    <source>
        <dbReference type="ARBA" id="ARBA00022676"/>
    </source>
</evidence>
<name>A0A1I7RVI2_BURXY</name>
<reference evidence="13" key="2">
    <citation type="submission" date="2020-09" db="EMBL/GenBank/DDBJ databases">
        <authorList>
            <person name="Kikuchi T."/>
        </authorList>
    </citation>
    <scope>NUCLEOTIDE SEQUENCE</scope>
    <source>
        <strain evidence="13">Ka4C1</strain>
    </source>
</reference>
<evidence type="ECO:0000313" key="15">
    <source>
        <dbReference type="Proteomes" id="UP000659654"/>
    </source>
</evidence>
<dbReference type="InterPro" id="IPR000836">
    <property type="entry name" value="PRTase_dom"/>
</dbReference>
<dbReference type="EMBL" id="CAJFDI010000001">
    <property type="protein sequence ID" value="CAD5208490.1"/>
    <property type="molecule type" value="Genomic_DNA"/>
</dbReference>
<keyword evidence="9" id="KW-0328">Glycosyltransferase</keyword>
<reference evidence="16" key="1">
    <citation type="submission" date="2016-11" db="UniProtKB">
        <authorList>
            <consortium name="WormBaseParasite"/>
        </authorList>
    </citation>
    <scope>IDENTIFICATION</scope>
</reference>
<dbReference type="EMBL" id="CAJFCV020000001">
    <property type="protein sequence ID" value="CAG9081705.1"/>
    <property type="molecule type" value="Genomic_DNA"/>
</dbReference>
<feature type="domain" description="Phosphoribosyltransferase" evidence="12">
    <location>
        <begin position="36"/>
        <end position="155"/>
    </location>
</feature>
<protein>
    <recommendedName>
        <fullName evidence="7">Adenine phosphoribosyltransferase</fullName>
        <ecNumber evidence="6">2.4.2.7</ecNumber>
    </recommendedName>
</protein>
<dbReference type="EC" id="2.4.2.7" evidence="6"/>
<evidence type="ECO:0000256" key="3">
    <source>
        <dbReference type="ARBA" id="ARBA00004496"/>
    </source>
</evidence>
<comment type="function">
    <text evidence="2">Catalyzes a salvage reaction resulting in the formation of AMP, that is energically less costly than de novo synthesis.</text>
</comment>
<dbReference type="OrthoDB" id="363185at2759"/>